<dbReference type="SUPFAM" id="SSF52540">
    <property type="entry name" value="P-loop containing nucleoside triphosphate hydrolases"/>
    <property type="match status" value="1"/>
</dbReference>
<dbReference type="Pfam" id="PF00270">
    <property type="entry name" value="DEAD"/>
    <property type="match status" value="1"/>
</dbReference>
<evidence type="ECO:0000256" key="4">
    <source>
        <dbReference type="ARBA" id="ARBA00022840"/>
    </source>
</evidence>
<dbReference type="GO" id="GO:0016787">
    <property type="term" value="F:hydrolase activity"/>
    <property type="evidence" value="ECO:0007669"/>
    <property type="project" value="UniProtKB-KW"/>
</dbReference>
<evidence type="ECO:0000256" key="2">
    <source>
        <dbReference type="ARBA" id="ARBA00022801"/>
    </source>
</evidence>
<gene>
    <name evidence="11" type="ORF">CRV08_07715</name>
</gene>
<evidence type="ECO:0000256" key="7">
    <source>
        <dbReference type="RuleBase" id="RU000492"/>
    </source>
</evidence>
<dbReference type="Pfam" id="PF03880">
    <property type="entry name" value="DbpA"/>
    <property type="match status" value="1"/>
</dbReference>
<evidence type="ECO:0000259" key="10">
    <source>
        <dbReference type="PROSITE" id="PS51195"/>
    </source>
</evidence>
<dbReference type="InterPro" id="IPR027417">
    <property type="entry name" value="P-loop_NTPase"/>
</dbReference>
<evidence type="ECO:0000259" key="8">
    <source>
        <dbReference type="PROSITE" id="PS51192"/>
    </source>
</evidence>
<dbReference type="GO" id="GO:0003724">
    <property type="term" value="F:RNA helicase activity"/>
    <property type="evidence" value="ECO:0007669"/>
    <property type="project" value="InterPro"/>
</dbReference>
<dbReference type="CDD" id="cd00268">
    <property type="entry name" value="DEADc"/>
    <property type="match status" value="1"/>
</dbReference>
<dbReference type="AlphaFoldDB" id="A0A4Q0YCL9"/>
<keyword evidence="1 7" id="KW-0547">Nucleotide-binding</keyword>
<evidence type="ECO:0000313" key="12">
    <source>
        <dbReference type="Proteomes" id="UP000290172"/>
    </source>
</evidence>
<dbReference type="CDD" id="cd18787">
    <property type="entry name" value="SF2_C_DEAD"/>
    <property type="match status" value="1"/>
</dbReference>
<feature type="short sequence motif" description="Q motif" evidence="6">
    <location>
        <begin position="1"/>
        <end position="29"/>
    </location>
</feature>
<protein>
    <submittedName>
        <fullName evidence="11">ATP-dependent RNA helicase DbpA</fullName>
    </submittedName>
</protein>
<organism evidence="11 12">
    <name type="scientific">Halarcobacter ebronensis</name>
    <dbReference type="NCBI Taxonomy" id="1462615"/>
    <lineage>
        <taxon>Bacteria</taxon>
        <taxon>Pseudomonadati</taxon>
        <taxon>Campylobacterota</taxon>
        <taxon>Epsilonproteobacteria</taxon>
        <taxon>Campylobacterales</taxon>
        <taxon>Arcobacteraceae</taxon>
        <taxon>Halarcobacter</taxon>
    </lineage>
</organism>
<dbReference type="InterPro" id="IPR000629">
    <property type="entry name" value="RNA-helicase_DEAD-box_CS"/>
</dbReference>
<dbReference type="SMART" id="SM00490">
    <property type="entry name" value="HELICc"/>
    <property type="match status" value="1"/>
</dbReference>
<dbReference type="InterPro" id="IPR012677">
    <property type="entry name" value="Nucleotide-bd_a/b_plait_sf"/>
</dbReference>
<dbReference type="PANTHER" id="PTHR47959">
    <property type="entry name" value="ATP-DEPENDENT RNA HELICASE RHLE-RELATED"/>
    <property type="match status" value="1"/>
</dbReference>
<dbReference type="EMBL" id="PDKJ01000006">
    <property type="protein sequence ID" value="RXJ68137.1"/>
    <property type="molecule type" value="Genomic_DNA"/>
</dbReference>
<dbReference type="Gene3D" id="3.30.70.330">
    <property type="match status" value="1"/>
</dbReference>
<dbReference type="PROSITE" id="PS51192">
    <property type="entry name" value="HELICASE_ATP_BIND_1"/>
    <property type="match status" value="1"/>
</dbReference>
<reference evidence="11 12" key="1">
    <citation type="submission" date="2017-10" db="EMBL/GenBank/DDBJ databases">
        <title>Genomics of the genus Arcobacter.</title>
        <authorList>
            <person name="Perez-Cataluna A."/>
            <person name="Figueras M.J."/>
        </authorList>
    </citation>
    <scope>NUCLEOTIDE SEQUENCE [LARGE SCALE GENOMIC DNA]</scope>
    <source>
        <strain evidence="11 12">CECT 8993</strain>
    </source>
</reference>
<dbReference type="InterPro" id="IPR050079">
    <property type="entry name" value="DEAD_box_RNA_helicase"/>
</dbReference>
<evidence type="ECO:0000313" key="11">
    <source>
        <dbReference type="EMBL" id="RXJ68137.1"/>
    </source>
</evidence>
<dbReference type="PROSITE" id="PS51194">
    <property type="entry name" value="HELICASE_CTER"/>
    <property type="match status" value="1"/>
</dbReference>
<dbReference type="GO" id="GO:0003676">
    <property type="term" value="F:nucleic acid binding"/>
    <property type="evidence" value="ECO:0007669"/>
    <property type="project" value="InterPro"/>
</dbReference>
<dbReference type="GO" id="GO:0005524">
    <property type="term" value="F:ATP binding"/>
    <property type="evidence" value="ECO:0007669"/>
    <property type="project" value="UniProtKB-KW"/>
</dbReference>
<dbReference type="PANTHER" id="PTHR47959:SF1">
    <property type="entry name" value="ATP-DEPENDENT RNA HELICASE DBPA"/>
    <property type="match status" value="1"/>
</dbReference>
<dbReference type="PROSITE" id="PS00039">
    <property type="entry name" value="DEAD_ATP_HELICASE"/>
    <property type="match status" value="1"/>
</dbReference>
<keyword evidence="3 7" id="KW-0347">Helicase</keyword>
<dbReference type="InterPro" id="IPR011545">
    <property type="entry name" value="DEAD/DEAH_box_helicase_dom"/>
</dbReference>
<dbReference type="NCBIfam" id="NF008744">
    <property type="entry name" value="PRK11776.1"/>
    <property type="match status" value="1"/>
</dbReference>
<feature type="domain" description="Helicase C-terminal" evidence="9">
    <location>
        <begin position="213"/>
        <end position="375"/>
    </location>
</feature>
<dbReference type="GO" id="GO:0005829">
    <property type="term" value="C:cytosol"/>
    <property type="evidence" value="ECO:0007669"/>
    <property type="project" value="TreeGrafter"/>
</dbReference>
<dbReference type="RefSeq" id="WP_128980782.1">
    <property type="nucleotide sequence ID" value="NZ_PDKJ01000006.1"/>
</dbReference>
<comment type="similarity">
    <text evidence="5 7">Belongs to the DEAD box helicase family.</text>
</comment>
<dbReference type="Proteomes" id="UP000290172">
    <property type="component" value="Unassembled WGS sequence"/>
</dbReference>
<evidence type="ECO:0000256" key="3">
    <source>
        <dbReference type="ARBA" id="ARBA00022806"/>
    </source>
</evidence>
<evidence type="ECO:0000256" key="6">
    <source>
        <dbReference type="PROSITE-ProRule" id="PRU00552"/>
    </source>
</evidence>
<comment type="caution">
    <text evidence="11">The sequence shown here is derived from an EMBL/GenBank/DDBJ whole genome shotgun (WGS) entry which is preliminary data.</text>
</comment>
<dbReference type="PROSITE" id="PS51195">
    <property type="entry name" value="Q_MOTIF"/>
    <property type="match status" value="1"/>
</dbReference>
<feature type="domain" description="Helicase ATP-binding" evidence="8">
    <location>
        <begin position="32"/>
        <end position="203"/>
    </location>
</feature>
<accession>A0A4Q0YCL9</accession>
<evidence type="ECO:0000256" key="5">
    <source>
        <dbReference type="ARBA" id="ARBA00038437"/>
    </source>
</evidence>
<evidence type="ECO:0000259" key="9">
    <source>
        <dbReference type="PROSITE" id="PS51194"/>
    </source>
</evidence>
<dbReference type="InterPro" id="IPR005580">
    <property type="entry name" value="DbpA/CsdA_RNA-bd_dom"/>
</dbReference>
<dbReference type="Gene3D" id="3.40.50.300">
    <property type="entry name" value="P-loop containing nucleotide triphosphate hydrolases"/>
    <property type="match status" value="2"/>
</dbReference>
<dbReference type="InterPro" id="IPR001650">
    <property type="entry name" value="Helicase_C-like"/>
</dbReference>
<proteinExistence type="inferred from homology"/>
<evidence type="ECO:0000256" key="1">
    <source>
        <dbReference type="ARBA" id="ARBA00022741"/>
    </source>
</evidence>
<sequence length="455" mass="51786">MQFSSLKIKKEILEALDTLEYKSMTKVQGLSLPHTLEKKDVIVQSKTGSGKTLAFAIPVVNLLDIKKYRIQTLILAPTRELANQIADEIKKICRFIPNIKVLTLCGGVPFKPQVASLEHGAHIVVGTVGRVMQHIYETKIDLSNIENFILDEADKMLDMGFYEDIIKIVEVLPKQRQTMLFSATYEENIKELANSVLTNPLYIKNEEVHKQDSIEQKFYKVEESNKLQSLLRLISYYKMESILIFCSTKLMCNELADDLSDAGVDSLILHSDLDQKLRDETVVLFSNGSYPILIATDIVSRGIDITDIKYVINYNIPKDETIYTHRIGRTARGEANGVSITLYSEDENYKVKPIKEKFSDIEFNDIYNLEVDKISLPKPVFRTMMILGGKKQKLRAGDILGSLTADIGLKKEDVGKINILDFVSYVAIKSEVFEATFNKLQKRKIKGKYFKLYEK</sequence>
<feature type="domain" description="DEAD-box RNA helicase Q" evidence="10">
    <location>
        <begin position="1"/>
        <end position="29"/>
    </location>
</feature>
<dbReference type="InterPro" id="IPR014014">
    <property type="entry name" value="RNA_helicase_DEAD_Q_motif"/>
</dbReference>
<dbReference type="SMART" id="SM00487">
    <property type="entry name" value="DEXDc"/>
    <property type="match status" value="1"/>
</dbReference>
<keyword evidence="2 7" id="KW-0378">Hydrolase</keyword>
<dbReference type="Pfam" id="PF00271">
    <property type="entry name" value="Helicase_C"/>
    <property type="match status" value="1"/>
</dbReference>
<dbReference type="InterPro" id="IPR044742">
    <property type="entry name" value="DEAD/DEAH_RhlB"/>
</dbReference>
<dbReference type="InterPro" id="IPR014001">
    <property type="entry name" value="Helicase_ATP-bd"/>
</dbReference>
<name>A0A4Q0YCL9_9BACT</name>
<keyword evidence="4 7" id="KW-0067">ATP-binding</keyword>